<evidence type="ECO:0000313" key="7">
    <source>
        <dbReference type="Proteomes" id="UP000019146"/>
    </source>
</evidence>
<dbReference type="GO" id="GO:0030170">
    <property type="term" value="F:pyridoxal phosphate binding"/>
    <property type="evidence" value="ECO:0007669"/>
    <property type="project" value="TreeGrafter"/>
</dbReference>
<dbReference type="InterPro" id="IPR015422">
    <property type="entry name" value="PyrdxlP-dep_Trfase_small"/>
</dbReference>
<sequence length="393" mass="43020">MKNKRSVADLALFGAAPLFDVPKSTSNLVQPAFERFLLYACPGLETPGAVTKLFEARLAQFHDVEYCVSFCSGFWALAVTMVALARPGRHEVVMPSLTYRRMADVVAWTGLLPRFCEVDPHTLAISAETASECIGDDTALLLGVHPIVNCCDVDGLVELASRHDVPLMFDAVESVYETVEGGKIGRFGAAEVFSLHASKLLNGFEGGYVTTRDASLAAKLAALRDGATVARGAIDARLDDTHAAMALANLDDLDAQVERNRSRYQRYREMLPTVPGIRLLSFDESHATSYKNIVVELLDDWPLPRSLTIDILNAERILARAYYWPALHSKPMTYPHVPADLPQTVRLSERFALLPCGDFVTLDDVDACIALLSFVRCHAPDVLARAALTKEAA</sequence>
<dbReference type="Gene3D" id="3.40.640.10">
    <property type="entry name" value="Type I PLP-dependent aspartate aminotransferase-like (Major domain)"/>
    <property type="match status" value="1"/>
</dbReference>
<organism evidence="6 7">
    <name type="scientific">Paraburkholderia caribensis MBA4</name>
    <dbReference type="NCBI Taxonomy" id="1323664"/>
    <lineage>
        <taxon>Bacteria</taxon>
        <taxon>Pseudomonadati</taxon>
        <taxon>Pseudomonadota</taxon>
        <taxon>Betaproteobacteria</taxon>
        <taxon>Burkholderiales</taxon>
        <taxon>Burkholderiaceae</taxon>
        <taxon>Paraburkholderia</taxon>
    </lineage>
</organism>
<dbReference type="Pfam" id="PF01041">
    <property type="entry name" value="DegT_DnrJ_EryC1"/>
    <property type="match status" value="1"/>
</dbReference>
<dbReference type="Gene3D" id="3.90.1150.10">
    <property type="entry name" value="Aspartate Aminotransferase, domain 1"/>
    <property type="match status" value="1"/>
</dbReference>
<evidence type="ECO:0000256" key="1">
    <source>
        <dbReference type="ARBA" id="ARBA00022898"/>
    </source>
</evidence>
<dbReference type="PANTHER" id="PTHR30244">
    <property type="entry name" value="TRANSAMINASE"/>
    <property type="match status" value="1"/>
</dbReference>
<reference evidence="6 7" key="1">
    <citation type="journal article" date="2014" name="Genome Announc.">
        <title>Draft Genome Sequence of the Haloacid-Degrading Burkholderia caribensis Strain MBA4.</title>
        <authorList>
            <person name="Pan Y."/>
            <person name="Kong K.F."/>
            <person name="Tsang J.S."/>
        </authorList>
    </citation>
    <scope>NUCLEOTIDE SEQUENCE [LARGE SCALE GENOMIC DNA]</scope>
    <source>
        <strain evidence="6 7">MBA4</strain>
    </source>
</reference>
<dbReference type="KEGG" id="bcai:K788_0003654"/>
<dbReference type="GO" id="GO:0008483">
    <property type="term" value="F:transaminase activity"/>
    <property type="evidence" value="ECO:0007669"/>
    <property type="project" value="UniProtKB-KW"/>
</dbReference>
<evidence type="ECO:0000256" key="2">
    <source>
        <dbReference type="ARBA" id="ARBA00037999"/>
    </source>
</evidence>
<dbReference type="InterPro" id="IPR000653">
    <property type="entry name" value="DegT/StrS_aminotransferase"/>
</dbReference>
<feature type="active site" description="Proton acceptor" evidence="3">
    <location>
        <position position="199"/>
    </location>
</feature>
<comment type="similarity">
    <text evidence="2 5">Belongs to the DegT/DnrJ/EryC1 family.</text>
</comment>
<protein>
    <submittedName>
        <fullName evidence="6">Aminotransferase, DegT/DnrJ/EryC1/StrS family</fullName>
    </submittedName>
</protein>
<evidence type="ECO:0000313" key="6">
    <source>
        <dbReference type="EMBL" id="ALL63603.1"/>
    </source>
</evidence>
<evidence type="ECO:0000256" key="4">
    <source>
        <dbReference type="PIRSR" id="PIRSR000390-2"/>
    </source>
</evidence>
<keyword evidence="1 4" id="KW-0663">Pyridoxal phosphate</keyword>
<dbReference type="PANTHER" id="PTHR30244:SF9">
    <property type="entry name" value="PROTEIN RV3402C"/>
    <property type="match status" value="1"/>
</dbReference>
<keyword evidence="6" id="KW-0032">Aminotransferase</keyword>
<proteinExistence type="inferred from homology"/>
<name>A0A0P0R633_9BURK</name>
<keyword evidence="6" id="KW-0808">Transferase</keyword>
<accession>A0A0P0R633</accession>
<dbReference type="RefSeq" id="WP_051453703.1">
    <property type="nucleotide sequence ID" value="NZ_CP012746.1"/>
</dbReference>
<dbReference type="GO" id="GO:0000271">
    <property type="term" value="P:polysaccharide biosynthetic process"/>
    <property type="evidence" value="ECO:0007669"/>
    <property type="project" value="TreeGrafter"/>
</dbReference>
<dbReference type="AlphaFoldDB" id="A0A0P0R633"/>
<dbReference type="PIRSF" id="PIRSF000390">
    <property type="entry name" value="PLP_StrS"/>
    <property type="match status" value="1"/>
</dbReference>
<dbReference type="Proteomes" id="UP000019146">
    <property type="component" value="Chromosome 1"/>
</dbReference>
<evidence type="ECO:0000256" key="3">
    <source>
        <dbReference type="PIRSR" id="PIRSR000390-1"/>
    </source>
</evidence>
<feature type="modified residue" description="N6-(pyridoxal phosphate)lysine" evidence="4">
    <location>
        <position position="199"/>
    </location>
</feature>
<dbReference type="SUPFAM" id="SSF53383">
    <property type="entry name" value="PLP-dependent transferases"/>
    <property type="match status" value="1"/>
</dbReference>
<dbReference type="InterPro" id="IPR015424">
    <property type="entry name" value="PyrdxlP-dep_Trfase"/>
</dbReference>
<dbReference type="InterPro" id="IPR015421">
    <property type="entry name" value="PyrdxlP-dep_Trfase_major"/>
</dbReference>
<dbReference type="GeneID" id="69967842"/>
<evidence type="ECO:0000256" key="5">
    <source>
        <dbReference type="RuleBase" id="RU004508"/>
    </source>
</evidence>
<dbReference type="EMBL" id="CP012746">
    <property type="protein sequence ID" value="ALL63603.1"/>
    <property type="molecule type" value="Genomic_DNA"/>
</dbReference>
<gene>
    <name evidence="6" type="ORF">K788_0003654</name>
</gene>